<dbReference type="Pfam" id="PF07727">
    <property type="entry name" value="RVT_2"/>
    <property type="match status" value="1"/>
</dbReference>
<dbReference type="STRING" id="1128400.I2FQB5"/>
<dbReference type="PANTHER" id="PTHR11439:SF483">
    <property type="entry name" value="PEPTIDE SYNTHASE GLIP-LIKE, PUTATIVE (AFU_ORTHOLOGUE AFUA_3G12920)-RELATED"/>
    <property type="match status" value="1"/>
</dbReference>
<accession>I2FQB5</accession>
<sequence length="893" mass="99960">MGTANKEVIKGWIWDTGADVHICKDESLMMDIQHTNGCIQQAQGPLIKYNTIGKVTLNVYTSTSIKHVTLSNVVLLCNGNFNLFSPRAAAKASEGDIRCNQQGRDCIMVGKDRQCKQVTWAVKSGNRLYLDVAKSQEDATAFWHMWHCHLRHASLDHIQKSLKAVGIDTHDMPKVFNCEACNAMKFICPSFGSGRNEMKAKLDVVVSDLQGPMPVLSLGGARHTHAFQLGKDACVKRCYENSSQEVAGGNKAGNRITEHVNHTIMNIIQPMLDTAKLPVPLWAKATQHVVGGVPYTLWSGQRVRMSDVKTFSTVVWVRNTKHGKSKSKLGQHGQKCFWVGVPDLSEAAHRCIDTEDYSKVYTLRDVKFNAETLSDAIIDTNLDYISQGTVNASLTWELEDELSLKNVLRNQTARMIPTREPRKSSDDDSSDLSSPSASNEQDLEENVSPVIITTQQDQHLSLARDPTDLKIKLAMVAHYLQEGSSNIRELKSSLTNEPCMRPKEQVTAACNNIRSDLNVHNATIEFVTTAGQDSLIMHNDPQTLMQAQKCTEWSSWEKAIKDKLDSLDDAGTWIITNLPENQKAITAKWVFKTKCDADGNPVKYKACLVACRFNQMHGIDYHYMYSPVVSMTCLCLVICYSLKNKLWIQQIDFVAAYLNGELTDVNIYMMLPPGFEERYRWSPQSACHLKKALYRLKQSGCKWFAKLDESLCSLGFSQLGCDVAVYKMELVIIAIYVDNIIIIGQEHEVNIIIDSIQAHFKITRGGDAEWCLGIHIQQNGESVSLAQDAYIDTVLTHFSMNQAVETNTPLDPSAANLLLTDPSHWPLTKEQVVTYQQIMGSVMYLMTSTRPNLAFPISKLASHLASPTTVHLNQAQHLLCYVLHTRSHKLVYS</sequence>
<comment type="caution">
    <text evidence="4">The sequence shown here is derived from an EMBL/GenBank/DDBJ whole genome shotgun (WGS) entry which is preliminary data.</text>
</comment>
<organism evidence="4 5">
    <name type="scientific">Ustilago hordei</name>
    <name type="common">Barley covered smut fungus</name>
    <dbReference type="NCBI Taxonomy" id="120017"/>
    <lineage>
        <taxon>Eukaryota</taxon>
        <taxon>Fungi</taxon>
        <taxon>Dikarya</taxon>
        <taxon>Basidiomycota</taxon>
        <taxon>Ustilaginomycotina</taxon>
        <taxon>Ustilaginomycetes</taxon>
        <taxon>Ustilaginales</taxon>
        <taxon>Ustilaginaceae</taxon>
        <taxon>Ustilago</taxon>
    </lineage>
</organism>
<protein>
    <submittedName>
        <fullName evidence="4">Related to Retrotransposon protein</fullName>
    </submittedName>
</protein>
<gene>
    <name evidence="4" type="ORF">UHOR_13557</name>
</gene>
<dbReference type="EMBL" id="CAGI01000141">
    <property type="protein sequence ID" value="CCF49108.1"/>
    <property type="molecule type" value="Genomic_DNA"/>
</dbReference>
<dbReference type="Proteomes" id="UP000006174">
    <property type="component" value="Unassembled WGS sequence"/>
</dbReference>
<evidence type="ECO:0000313" key="4">
    <source>
        <dbReference type="EMBL" id="CCF49108.1"/>
    </source>
</evidence>
<feature type="region of interest" description="Disordered" evidence="1">
    <location>
        <begin position="413"/>
        <end position="446"/>
    </location>
</feature>
<evidence type="ECO:0000313" key="5">
    <source>
        <dbReference type="Proteomes" id="UP000006174"/>
    </source>
</evidence>
<keyword evidence="5" id="KW-1185">Reference proteome</keyword>
<feature type="domain" description="Reverse transcriptase Ty1/copia-type" evidence="2">
    <location>
        <begin position="572"/>
        <end position="810"/>
    </location>
</feature>
<feature type="compositionally biased region" description="Basic and acidic residues" evidence="1">
    <location>
        <begin position="417"/>
        <end position="426"/>
    </location>
</feature>
<feature type="domain" description="Retrovirus-related Pol polyprotein from transposon TNT 1-94-like beta-barrel" evidence="3">
    <location>
        <begin position="12"/>
        <end position="90"/>
    </location>
</feature>
<dbReference type="Pfam" id="PF22936">
    <property type="entry name" value="Pol_BBD"/>
    <property type="match status" value="1"/>
</dbReference>
<proteinExistence type="predicted"/>
<evidence type="ECO:0000259" key="2">
    <source>
        <dbReference type="Pfam" id="PF07727"/>
    </source>
</evidence>
<dbReference type="InterPro" id="IPR054722">
    <property type="entry name" value="PolX-like_BBD"/>
</dbReference>
<dbReference type="eggNOG" id="KOG0017">
    <property type="taxonomic scope" value="Eukaryota"/>
</dbReference>
<dbReference type="AlphaFoldDB" id="I2FQB5"/>
<dbReference type="PANTHER" id="PTHR11439">
    <property type="entry name" value="GAG-POL-RELATED RETROTRANSPOSON"/>
    <property type="match status" value="1"/>
</dbReference>
<evidence type="ECO:0000256" key="1">
    <source>
        <dbReference type="SAM" id="MobiDB-lite"/>
    </source>
</evidence>
<name>I2FQB5_USTHO</name>
<reference evidence="4 5" key="1">
    <citation type="journal article" date="2012" name="Plant Cell">
        <title>Genome comparison of barley and maize smut fungi reveals targeted loss of RNA silencing components and species-specific presence of transposable elements.</title>
        <authorList>
            <person name="Laurie J.D."/>
            <person name="Ali S."/>
            <person name="Linning R."/>
            <person name="Mannhaupt G."/>
            <person name="Wong P."/>
            <person name="Gueldener U."/>
            <person name="Muensterkoetter M."/>
            <person name="Moore R."/>
            <person name="Kahmann R."/>
            <person name="Bakkeren G."/>
            <person name="Schirawski J."/>
        </authorList>
    </citation>
    <scope>NUCLEOTIDE SEQUENCE [LARGE SCALE GENOMIC DNA]</scope>
    <source>
        <strain evidence="5">Uh4875-4</strain>
    </source>
</reference>
<evidence type="ECO:0000259" key="3">
    <source>
        <dbReference type="Pfam" id="PF22936"/>
    </source>
</evidence>
<dbReference type="HOGENOM" id="CLU_001650_5_3_1"/>
<dbReference type="InterPro" id="IPR013103">
    <property type="entry name" value="RVT_2"/>
</dbReference>